<reference evidence="2 3" key="1">
    <citation type="journal article" date="2012" name="Stand. Genomic Sci.">
        <title>Complete genome sequence of the facultatively chemolithoautotrophic and methylotrophic alpha Proteobacterium Starkeya novella type strain (ATCC 8093(T)).</title>
        <authorList>
            <person name="Kappler U."/>
            <person name="Davenport K."/>
            <person name="Beatson S."/>
            <person name="Lucas S."/>
            <person name="Lapidus A."/>
            <person name="Copeland A."/>
            <person name="Berry K.W."/>
            <person name="Glavina Del Rio T."/>
            <person name="Hammon N."/>
            <person name="Dalin E."/>
            <person name="Tice H."/>
            <person name="Pitluck S."/>
            <person name="Richardson P."/>
            <person name="Bruce D."/>
            <person name="Goodwin L.A."/>
            <person name="Han C."/>
            <person name="Tapia R."/>
            <person name="Detter J.C."/>
            <person name="Chang Y.J."/>
            <person name="Jeffries C.D."/>
            <person name="Land M."/>
            <person name="Hauser L."/>
            <person name="Kyrpides N.C."/>
            <person name="Goker M."/>
            <person name="Ivanova N."/>
            <person name="Klenk H.P."/>
            <person name="Woyke T."/>
        </authorList>
    </citation>
    <scope>NUCLEOTIDE SEQUENCE [LARGE SCALE GENOMIC DNA]</scope>
    <source>
        <strain evidence="3">ATCC 8093 / DSM 506 / JCM 20403 / CCM 1077 / IAM 12100 / NBRC 12443 / NCIMB 10456</strain>
    </source>
</reference>
<feature type="domain" description="HTH marR-type" evidence="1">
    <location>
        <begin position="10"/>
        <end position="148"/>
    </location>
</feature>
<dbReference type="PRINTS" id="PR00598">
    <property type="entry name" value="HTHMARR"/>
</dbReference>
<dbReference type="SUPFAM" id="SSF46785">
    <property type="entry name" value="Winged helix' DNA-binding domain"/>
    <property type="match status" value="1"/>
</dbReference>
<dbReference type="PROSITE" id="PS50995">
    <property type="entry name" value="HTH_MARR_2"/>
    <property type="match status" value="1"/>
</dbReference>
<dbReference type="eggNOG" id="COG1846">
    <property type="taxonomic scope" value="Bacteria"/>
</dbReference>
<evidence type="ECO:0000313" key="3">
    <source>
        <dbReference type="Proteomes" id="UP000006633"/>
    </source>
</evidence>
<dbReference type="HOGENOM" id="CLU_122336_1_0_5"/>
<dbReference type="Pfam" id="PF12802">
    <property type="entry name" value="MarR_2"/>
    <property type="match status" value="1"/>
</dbReference>
<dbReference type="InterPro" id="IPR039422">
    <property type="entry name" value="MarR/SlyA-like"/>
</dbReference>
<dbReference type="InterPro" id="IPR000835">
    <property type="entry name" value="HTH_MarR-typ"/>
</dbReference>
<dbReference type="InterPro" id="IPR036388">
    <property type="entry name" value="WH-like_DNA-bd_sf"/>
</dbReference>
<sequence>MDDILRGLGHLALGSRLKRLGEQLQADTQHVLDALDAGLPSGQHPFLATLDALGPLTIGDLAQALGVSQPGVTRTVGRLIERGLVEARPGPEDQRQKIVSLTAAGRHLVATAKSDIWPRIDAAVAELCAGLDGPLLAQLAAIEDRLAAEPLHKRVARRREARP</sequence>
<dbReference type="AlphaFoldDB" id="D7A9F7"/>
<dbReference type="OrthoDB" id="1431064at2"/>
<name>D7A9F7_ANCN5</name>
<dbReference type="RefSeq" id="WP_013168220.1">
    <property type="nucleotide sequence ID" value="NC_014217.1"/>
</dbReference>
<accession>D7A9F7</accession>
<dbReference type="InterPro" id="IPR036390">
    <property type="entry name" value="WH_DNA-bd_sf"/>
</dbReference>
<dbReference type="GO" id="GO:0006950">
    <property type="term" value="P:response to stress"/>
    <property type="evidence" value="ECO:0007669"/>
    <property type="project" value="TreeGrafter"/>
</dbReference>
<proteinExistence type="predicted"/>
<dbReference type="Gene3D" id="1.10.10.10">
    <property type="entry name" value="Winged helix-like DNA-binding domain superfamily/Winged helix DNA-binding domain"/>
    <property type="match status" value="1"/>
</dbReference>
<organism evidence="2 3">
    <name type="scientific">Ancylobacter novellus (strain ATCC 8093 / DSM 506 / JCM 20403 / CCM 1077 / IAM 12100 / NBRC 12443 / NCIMB 10456)</name>
    <name type="common">Starkeya novella</name>
    <dbReference type="NCBI Taxonomy" id="639283"/>
    <lineage>
        <taxon>Bacteria</taxon>
        <taxon>Pseudomonadati</taxon>
        <taxon>Pseudomonadota</taxon>
        <taxon>Alphaproteobacteria</taxon>
        <taxon>Hyphomicrobiales</taxon>
        <taxon>Xanthobacteraceae</taxon>
        <taxon>Ancylobacter</taxon>
    </lineage>
</organism>
<gene>
    <name evidence="2" type="ordered locus">Snov_3445</name>
</gene>
<dbReference type="KEGG" id="sno:Snov_3445"/>
<dbReference type="InterPro" id="IPR011991">
    <property type="entry name" value="ArsR-like_HTH"/>
</dbReference>
<evidence type="ECO:0000313" key="2">
    <source>
        <dbReference type="EMBL" id="ADH90719.1"/>
    </source>
</evidence>
<dbReference type="GO" id="GO:0003700">
    <property type="term" value="F:DNA-binding transcription factor activity"/>
    <property type="evidence" value="ECO:0007669"/>
    <property type="project" value="InterPro"/>
</dbReference>
<dbReference type="PANTHER" id="PTHR33164:SF43">
    <property type="entry name" value="HTH-TYPE TRANSCRIPTIONAL REPRESSOR YETL"/>
    <property type="match status" value="1"/>
</dbReference>
<protein>
    <submittedName>
        <fullName evidence="2">Transcriptional regulator, MarR family</fullName>
    </submittedName>
</protein>
<dbReference type="PANTHER" id="PTHR33164">
    <property type="entry name" value="TRANSCRIPTIONAL REGULATOR, MARR FAMILY"/>
    <property type="match status" value="1"/>
</dbReference>
<dbReference type="EMBL" id="CP002026">
    <property type="protein sequence ID" value="ADH90719.1"/>
    <property type="molecule type" value="Genomic_DNA"/>
</dbReference>
<dbReference type="STRING" id="639283.Snov_3445"/>
<dbReference type="CDD" id="cd00090">
    <property type="entry name" value="HTH_ARSR"/>
    <property type="match status" value="1"/>
</dbReference>
<evidence type="ECO:0000259" key="1">
    <source>
        <dbReference type="PROSITE" id="PS50995"/>
    </source>
</evidence>
<keyword evidence="3" id="KW-1185">Reference proteome</keyword>
<dbReference type="SMART" id="SM00347">
    <property type="entry name" value="HTH_MARR"/>
    <property type="match status" value="1"/>
</dbReference>
<dbReference type="Proteomes" id="UP000006633">
    <property type="component" value="Chromosome"/>
</dbReference>